<name>A0A7W8NSX0_9DEIO</name>
<reference evidence="2 3" key="3">
    <citation type="submission" date="2020-08" db="EMBL/GenBank/DDBJ databases">
        <title>Genomic Encyclopedia of Type Strains, Phase IV (KMG-IV): sequencing the most valuable type-strain genomes for metagenomic binning, comparative biology and taxonomic classification.</title>
        <authorList>
            <person name="Goeker M."/>
        </authorList>
    </citation>
    <scope>NUCLEOTIDE SEQUENCE [LARGE SCALE GENOMIC DNA]</scope>
    <source>
        <strain evidence="2 3">DSM 27521</strain>
    </source>
</reference>
<organism evidence="2 3">
    <name type="scientific">Deinococcus metalli</name>
    <dbReference type="NCBI Taxonomy" id="1141878"/>
    <lineage>
        <taxon>Bacteria</taxon>
        <taxon>Thermotogati</taxon>
        <taxon>Deinococcota</taxon>
        <taxon>Deinococci</taxon>
        <taxon>Deinococcales</taxon>
        <taxon>Deinococcaceae</taxon>
        <taxon>Deinococcus</taxon>
    </lineage>
</organism>
<sequence>MKVGLLESHAARSSAYWAALLKELGVEVAAPVLADGEALEIGRESLPGEALGVQLALGRILALGRVDAVLVPRLPAVNADAWGEAFTELLPRRISGLPTLIDVPDGGPELESAAAEVGLRLTQNGGTVRRALDRSRLLAGGPRADMPMLTRASRVTVAVIGPRALLAEPVLAGGLRPALEALGLHPVFSHDLPLADVLKRAERMENAEKAADGERELFGAASLLSGKSAVRGLLLAAPARDGAAGAALHRVAQRMHKPTLSMTVEAGQTEFPELEAFRDRVTLGQGQPAGEGA</sequence>
<evidence type="ECO:0000313" key="4">
    <source>
        <dbReference type="Proteomes" id="UP000619376"/>
    </source>
</evidence>
<dbReference type="RefSeq" id="WP_184113341.1">
    <property type="nucleotide sequence ID" value="NZ_BNAJ01000008.1"/>
</dbReference>
<comment type="caution">
    <text evidence="2">The sequence shown here is derived from an EMBL/GenBank/DDBJ whole genome shotgun (WGS) entry which is preliminary data.</text>
</comment>
<dbReference type="Proteomes" id="UP000619376">
    <property type="component" value="Unassembled WGS sequence"/>
</dbReference>
<accession>A0A7W8NSX0</accession>
<evidence type="ECO:0000313" key="1">
    <source>
        <dbReference type="EMBL" id="GHF51893.1"/>
    </source>
</evidence>
<dbReference type="AlphaFoldDB" id="A0A7W8NSX0"/>
<evidence type="ECO:0000313" key="2">
    <source>
        <dbReference type="EMBL" id="MBB5377587.1"/>
    </source>
</evidence>
<proteinExistence type="predicted"/>
<dbReference type="EMBL" id="JACHFK010000008">
    <property type="protein sequence ID" value="MBB5377587.1"/>
    <property type="molecule type" value="Genomic_DNA"/>
</dbReference>
<protein>
    <submittedName>
        <fullName evidence="2">Uncharacterized protein</fullName>
    </submittedName>
</protein>
<gene>
    <name evidence="1" type="ORF">GCM10017781_30140</name>
    <name evidence="2" type="ORF">HNQ07_003086</name>
</gene>
<keyword evidence="4" id="KW-1185">Reference proteome</keyword>
<reference evidence="4" key="2">
    <citation type="journal article" date="2019" name="Int. J. Syst. Evol. Microbiol.">
        <title>The Global Catalogue of Microorganisms (GCM) 10K type strain sequencing project: providing services to taxonomists for standard genome sequencing and annotation.</title>
        <authorList>
            <consortium name="The Broad Institute Genomics Platform"/>
            <consortium name="The Broad Institute Genome Sequencing Center for Infectious Disease"/>
            <person name="Wu L."/>
            <person name="Ma J."/>
        </authorList>
    </citation>
    <scope>NUCLEOTIDE SEQUENCE [LARGE SCALE GENOMIC DNA]</scope>
    <source>
        <strain evidence="4">CGMCC 1.18437</strain>
    </source>
</reference>
<reference evidence="1" key="4">
    <citation type="submission" date="2024-05" db="EMBL/GenBank/DDBJ databases">
        <authorList>
            <person name="Sun Q."/>
            <person name="Zhou Y."/>
        </authorList>
    </citation>
    <scope>NUCLEOTIDE SEQUENCE</scope>
    <source>
        <strain evidence="1">CGMCC 1.18437</strain>
    </source>
</reference>
<dbReference type="EMBL" id="BNAJ01000008">
    <property type="protein sequence ID" value="GHF51893.1"/>
    <property type="molecule type" value="Genomic_DNA"/>
</dbReference>
<dbReference type="Proteomes" id="UP000539473">
    <property type="component" value="Unassembled WGS sequence"/>
</dbReference>
<reference evidence="1" key="1">
    <citation type="journal article" date="2014" name="Int. J. Syst. Evol. Microbiol.">
        <title>Complete genome of a new Firmicutes species belonging to the dominant human colonic microbiota ('Ruminococcus bicirculans') reveals two chromosomes and a selective capacity to utilize plant glucans.</title>
        <authorList>
            <consortium name="NISC Comparative Sequencing Program"/>
            <person name="Wegmann U."/>
            <person name="Louis P."/>
            <person name="Goesmann A."/>
            <person name="Henrissat B."/>
            <person name="Duncan S.H."/>
            <person name="Flint H.J."/>
        </authorList>
    </citation>
    <scope>NUCLEOTIDE SEQUENCE</scope>
    <source>
        <strain evidence="1">CGMCC 1.18437</strain>
    </source>
</reference>
<evidence type="ECO:0000313" key="3">
    <source>
        <dbReference type="Proteomes" id="UP000539473"/>
    </source>
</evidence>